<evidence type="ECO:0000313" key="5">
    <source>
        <dbReference type="EMBL" id="PRX14467.1"/>
    </source>
</evidence>
<proteinExistence type="predicted"/>
<organism evidence="4 6">
    <name type="scientific">Nonlabens ulvanivorans</name>
    <name type="common">Persicivirga ulvanivorans</name>
    <dbReference type="NCBI Taxonomy" id="906888"/>
    <lineage>
        <taxon>Bacteria</taxon>
        <taxon>Pseudomonadati</taxon>
        <taxon>Bacteroidota</taxon>
        <taxon>Flavobacteriia</taxon>
        <taxon>Flavobacteriales</taxon>
        <taxon>Flavobacteriaceae</taxon>
        <taxon>Nonlabens</taxon>
    </lineage>
</organism>
<evidence type="ECO:0000313" key="6">
    <source>
        <dbReference type="Proteomes" id="UP000028531"/>
    </source>
</evidence>
<keyword evidence="8" id="KW-1185">Reference proteome</keyword>
<evidence type="ECO:0000259" key="2">
    <source>
        <dbReference type="Pfam" id="PF13568"/>
    </source>
</evidence>
<dbReference type="EMBL" id="JPJI01000026">
    <property type="protein sequence ID" value="KEZ93860.1"/>
    <property type="molecule type" value="Genomic_DNA"/>
</dbReference>
<accession>A0A084JY26</accession>
<dbReference type="OrthoDB" id="947434at2"/>
<dbReference type="SUPFAM" id="SSF56925">
    <property type="entry name" value="OMPA-like"/>
    <property type="match status" value="1"/>
</dbReference>
<sequence length="202" mass="21825">MKKIALSLILGVFAFGLSSAQEIDFGVKGGVNFAKLTGDSVEDADGRTGFHVGLTGEYMFNDTFGLQGEVVYSTQGLQSEDEILGQNVEQVLKLDYINVPVLAKFYIADSGFSIDAGPQIGFLVSDKYEVNGENVDEELNAETIDLSVGGGLAYKFKEGTSLEGFNVSARYMIGLSNVYKDNDTFGDDITNSNLQISLGYKF</sequence>
<reference evidence="4 6" key="2">
    <citation type="submission" date="2014-07" db="EMBL/GenBank/DDBJ databases">
        <title>Draft genome sequence of Nonlabens ulvanivorans, an ulvan degrading bacterium.</title>
        <authorList>
            <person name="Kopel M."/>
            <person name="Helbert W."/>
            <person name="Henrissat B."/>
            <person name="Doniger T."/>
            <person name="Banin E."/>
        </authorList>
    </citation>
    <scope>NUCLEOTIDE SEQUENCE [LARGE SCALE GENOMIC DNA]</scope>
    <source>
        <strain evidence="4 6">PLR</strain>
    </source>
</reference>
<evidence type="ECO:0000313" key="8">
    <source>
        <dbReference type="Proteomes" id="UP000239997"/>
    </source>
</evidence>
<gene>
    <name evidence="4" type="ORF">IL45_06590</name>
    <name evidence="3" type="ORF">JCM19314_178</name>
    <name evidence="5" type="ORF">LY02_01497</name>
</gene>
<reference evidence="5 8" key="3">
    <citation type="submission" date="2018-03" db="EMBL/GenBank/DDBJ databases">
        <title>Genomic Encyclopedia of Archaeal and Bacterial Type Strains, Phase II (KMG-II): from individual species to whole genera.</title>
        <authorList>
            <person name="Goeker M."/>
        </authorList>
    </citation>
    <scope>NUCLEOTIDE SEQUENCE [LARGE SCALE GENOMIC DNA]</scope>
    <source>
        <strain evidence="5 8">DSM 22727</strain>
    </source>
</reference>
<dbReference type="InterPro" id="IPR011250">
    <property type="entry name" value="OMP/PagP_B-barrel"/>
</dbReference>
<dbReference type="Gene3D" id="2.40.160.20">
    <property type="match status" value="1"/>
</dbReference>
<evidence type="ECO:0000313" key="3">
    <source>
        <dbReference type="EMBL" id="GAL00952.1"/>
    </source>
</evidence>
<evidence type="ECO:0000256" key="1">
    <source>
        <dbReference type="SAM" id="SignalP"/>
    </source>
</evidence>
<dbReference type="Proteomes" id="UP000028531">
    <property type="component" value="Unassembled WGS sequence"/>
</dbReference>
<keyword evidence="1" id="KW-0732">Signal</keyword>
<protein>
    <submittedName>
        <fullName evidence="5">Outer membrane protein with beta-barrel domain</fullName>
    </submittedName>
</protein>
<dbReference type="AlphaFoldDB" id="A0A084JY26"/>
<feature type="chain" id="PRO_5007379026" evidence="1">
    <location>
        <begin position="21"/>
        <end position="202"/>
    </location>
</feature>
<dbReference type="EMBL" id="BBMM01000007">
    <property type="protein sequence ID" value="GAL00952.1"/>
    <property type="molecule type" value="Genomic_DNA"/>
</dbReference>
<dbReference type="EMBL" id="PVNA01000002">
    <property type="protein sequence ID" value="PRX14467.1"/>
    <property type="molecule type" value="Genomic_DNA"/>
</dbReference>
<name>A0A084JY26_NONUL</name>
<evidence type="ECO:0000313" key="7">
    <source>
        <dbReference type="Proteomes" id="UP000029226"/>
    </source>
</evidence>
<feature type="domain" description="Outer membrane protein beta-barrel" evidence="2">
    <location>
        <begin position="20"/>
        <end position="179"/>
    </location>
</feature>
<reference evidence="3 7" key="1">
    <citation type="journal article" date="2014" name="Genome Announc.">
        <title>Draft Genome Sequences of Marine Flavobacterium Nonlabens Strains NR17, NR24, NR27, NR32, NR33, and Ara13.</title>
        <authorList>
            <person name="Nakanishi M."/>
            <person name="Meirelles P."/>
            <person name="Suzuki R."/>
            <person name="Takatani N."/>
            <person name="Mino S."/>
            <person name="Suda W."/>
            <person name="Oshima K."/>
            <person name="Hattori M."/>
            <person name="Ohkuma M."/>
            <person name="Hosokawa M."/>
            <person name="Miyashita K."/>
            <person name="Thompson F.L."/>
            <person name="Niwa A."/>
            <person name="Sawabe T."/>
            <person name="Sawabe T."/>
        </authorList>
    </citation>
    <scope>NUCLEOTIDE SEQUENCE [LARGE SCALE GENOMIC DNA]</scope>
    <source>
        <strain evidence="3">JCM 19314</strain>
        <strain evidence="7">JCM19314</strain>
    </source>
</reference>
<dbReference type="InterPro" id="IPR025665">
    <property type="entry name" value="Beta-barrel_OMP_2"/>
</dbReference>
<dbReference type="Proteomes" id="UP000239997">
    <property type="component" value="Unassembled WGS sequence"/>
</dbReference>
<dbReference type="RefSeq" id="WP_036581673.1">
    <property type="nucleotide sequence ID" value="NZ_CP138994.1"/>
</dbReference>
<dbReference type="Pfam" id="PF13568">
    <property type="entry name" value="OMP_b-brl_2"/>
    <property type="match status" value="1"/>
</dbReference>
<feature type="signal peptide" evidence="1">
    <location>
        <begin position="1"/>
        <end position="20"/>
    </location>
</feature>
<dbReference type="Proteomes" id="UP000029226">
    <property type="component" value="Unassembled WGS sequence"/>
</dbReference>
<comment type="caution">
    <text evidence="4">The sequence shown here is derived from an EMBL/GenBank/DDBJ whole genome shotgun (WGS) entry which is preliminary data.</text>
</comment>
<evidence type="ECO:0000313" key="4">
    <source>
        <dbReference type="EMBL" id="KEZ93860.1"/>
    </source>
</evidence>